<feature type="non-terminal residue" evidence="7">
    <location>
        <position position="292"/>
    </location>
</feature>
<dbReference type="AlphaFoldDB" id="A0A9W7DQK8"/>
<gene>
    <name evidence="7" type="ORF">TrRE_jg4105</name>
</gene>
<dbReference type="PROSITE" id="PS00018">
    <property type="entry name" value="EF_HAND_1"/>
    <property type="match status" value="1"/>
</dbReference>
<protein>
    <recommendedName>
        <fullName evidence="6">EF-hand domain-containing protein</fullName>
    </recommendedName>
</protein>
<evidence type="ECO:0000256" key="3">
    <source>
        <dbReference type="ARBA" id="ARBA00022737"/>
    </source>
</evidence>
<organism evidence="7 8">
    <name type="scientific">Triparma retinervis</name>
    <dbReference type="NCBI Taxonomy" id="2557542"/>
    <lineage>
        <taxon>Eukaryota</taxon>
        <taxon>Sar</taxon>
        <taxon>Stramenopiles</taxon>
        <taxon>Ochrophyta</taxon>
        <taxon>Bolidophyceae</taxon>
        <taxon>Parmales</taxon>
        <taxon>Triparmaceae</taxon>
        <taxon>Triparma</taxon>
    </lineage>
</organism>
<keyword evidence="5" id="KW-0472">Membrane</keyword>
<evidence type="ECO:0000256" key="4">
    <source>
        <dbReference type="ARBA" id="ARBA00022837"/>
    </source>
</evidence>
<dbReference type="PROSITE" id="PS50222">
    <property type="entry name" value="EF_HAND_2"/>
    <property type="match status" value="1"/>
</dbReference>
<evidence type="ECO:0000256" key="5">
    <source>
        <dbReference type="ARBA" id="ARBA00023136"/>
    </source>
</evidence>
<dbReference type="Gene3D" id="1.10.238.10">
    <property type="entry name" value="EF-hand"/>
    <property type="match status" value="1"/>
</dbReference>
<dbReference type="InterPro" id="IPR011992">
    <property type="entry name" value="EF-hand-dom_pair"/>
</dbReference>
<sequence length="292" mass="31922">QKKGVLPILKRFSFVHACMEVSAKTLFFINELFFLSQTLVLYPVRPILDLHSNHIRSTCLLALYRIFRVHDKDGDGVLDDEEINRFQEKVFGGARLGGEDIGALKKVVGRLGSSGHGSASSSSSSSLPPFAPGLASSLSSILDVDDGQPLQDNKFTPTGFVNMLRVFINKNSFEVVWTVLRRHGYDDDLVLSIPPLVSTPATSNPQTCRNLLPPQAMKFLKSLFDLYATRSSGEPSPTLKAPGSRVMFQVLRGEYPLPPWHPYRRAAFFKTSPWETDLGGVVVAEGGGGGGG</sequence>
<dbReference type="Pfam" id="PF08356">
    <property type="entry name" value="EF_assoc_2"/>
    <property type="match status" value="1"/>
</dbReference>
<evidence type="ECO:0000256" key="1">
    <source>
        <dbReference type="ARBA" id="ARBA00004370"/>
    </source>
</evidence>
<keyword evidence="4" id="KW-0106">Calcium</keyword>
<evidence type="ECO:0000256" key="2">
    <source>
        <dbReference type="ARBA" id="ARBA00022723"/>
    </source>
</evidence>
<feature type="domain" description="EF-hand" evidence="6">
    <location>
        <begin position="58"/>
        <end position="93"/>
    </location>
</feature>
<keyword evidence="3" id="KW-0677">Repeat</keyword>
<keyword evidence="8" id="KW-1185">Reference proteome</keyword>
<dbReference type="Proteomes" id="UP001165082">
    <property type="component" value="Unassembled WGS sequence"/>
</dbReference>
<feature type="non-terminal residue" evidence="7">
    <location>
        <position position="1"/>
    </location>
</feature>
<comment type="subcellular location">
    <subcellularLocation>
        <location evidence="1">Membrane</location>
    </subcellularLocation>
</comment>
<comment type="caution">
    <text evidence="7">The sequence shown here is derived from an EMBL/GenBank/DDBJ whole genome shotgun (WGS) entry which is preliminary data.</text>
</comment>
<evidence type="ECO:0000259" key="6">
    <source>
        <dbReference type="PROSITE" id="PS50222"/>
    </source>
</evidence>
<reference evidence="7" key="1">
    <citation type="submission" date="2022-07" db="EMBL/GenBank/DDBJ databases">
        <title>Genome analysis of Parmales, a sister group of diatoms, reveals the evolutionary specialization of diatoms from phago-mixotrophs to photoautotrophs.</title>
        <authorList>
            <person name="Ban H."/>
            <person name="Sato S."/>
            <person name="Yoshikawa S."/>
            <person name="Kazumasa Y."/>
            <person name="Nakamura Y."/>
            <person name="Ichinomiya M."/>
            <person name="Saitoh K."/>
            <person name="Sato N."/>
            <person name="Blanc-Mathieu R."/>
            <person name="Endo H."/>
            <person name="Kuwata A."/>
            <person name="Ogata H."/>
        </authorList>
    </citation>
    <scope>NUCLEOTIDE SEQUENCE</scope>
</reference>
<dbReference type="PANTHER" id="PTHR46819:SF1">
    <property type="entry name" value="EF-HAND CALCIUM-BINDING DOMAIN-CONTAINING PROTEIN 7"/>
    <property type="match status" value="1"/>
</dbReference>
<dbReference type="InterPro" id="IPR052266">
    <property type="entry name" value="Miro-EF-hand_domain"/>
</dbReference>
<keyword evidence="2" id="KW-0479">Metal-binding</keyword>
<name>A0A9W7DQK8_9STRA</name>
<dbReference type="InterPro" id="IPR002048">
    <property type="entry name" value="EF_hand_dom"/>
</dbReference>
<dbReference type="PANTHER" id="PTHR46819">
    <property type="entry name" value="EF-HAND CALCIUM-BINDING DOMAIN-CONTAINING PROTEIN 7"/>
    <property type="match status" value="1"/>
</dbReference>
<dbReference type="GO" id="GO:0016020">
    <property type="term" value="C:membrane"/>
    <property type="evidence" value="ECO:0007669"/>
    <property type="project" value="UniProtKB-SubCell"/>
</dbReference>
<proteinExistence type="predicted"/>
<dbReference type="OrthoDB" id="10020961at2759"/>
<dbReference type="GO" id="GO:0005509">
    <property type="term" value="F:calcium ion binding"/>
    <property type="evidence" value="ECO:0007669"/>
    <property type="project" value="InterPro"/>
</dbReference>
<dbReference type="SUPFAM" id="SSF47473">
    <property type="entry name" value="EF-hand"/>
    <property type="match status" value="1"/>
</dbReference>
<dbReference type="InterPro" id="IPR018247">
    <property type="entry name" value="EF_Hand_1_Ca_BS"/>
</dbReference>
<evidence type="ECO:0000313" key="7">
    <source>
        <dbReference type="EMBL" id="GMH52549.1"/>
    </source>
</evidence>
<evidence type="ECO:0000313" key="8">
    <source>
        <dbReference type="Proteomes" id="UP001165082"/>
    </source>
</evidence>
<dbReference type="InterPro" id="IPR013567">
    <property type="entry name" value="EF_hand_assoc_2"/>
</dbReference>
<dbReference type="EMBL" id="BRXZ01004624">
    <property type="protein sequence ID" value="GMH52549.1"/>
    <property type="molecule type" value="Genomic_DNA"/>
</dbReference>
<accession>A0A9W7DQK8</accession>